<dbReference type="OrthoDB" id="1933281at2759"/>
<evidence type="ECO:0000313" key="3">
    <source>
        <dbReference type="EMBL" id="KZT57039.1"/>
    </source>
</evidence>
<evidence type="ECO:0000259" key="2">
    <source>
        <dbReference type="Pfam" id="PF08457"/>
    </source>
</evidence>
<accession>A0A165FPQ1</accession>
<name>A0A165FPQ1_9BASI</name>
<gene>
    <name evidence="3" type="ORF">CALCODRAFT_496703</name>
</gene>
<dbReference type="Proteomes" id="UP000076842">
    <property type="component" value="Unassembled WGS sequence"/>
</dbReference>
<evidence type="ECO:0000313" key="4">
    <source>
        <dbReference type="Proteomes" id="UP000076842"/>
    </source>
</evidence>
<keyword evidence="4" id="KW-1185">Reference proteome</keyword>
<proteinExistence type="predicted"/>
<reference evidence="3 4" key="1">
    <citation type="journal article" date="2016" name="Mol. Biol. Evol.">
        <title>Comparative Genomics of Early-Diverging Mushroom-Forming Fungi Provides Insights into the Origins of Lignocellulose Decay Capabilities.</title>
        <authorList>
            <person name="Nagy L.G."/>
            <person name="Riley R."/>
            <person name="Tritt A."/>
            <person name="Adam C."/>
            <person name="Daum C."/>
            <person name="Floudas D."/>
            <person name="Sun H."/>
            <person name="Yadav J.S."/>
            <person name="Pangilinan J."/>
            <person name="Larsson K.H."/>
            <person name="Matsuura K."/>
            <person name="Barry K."/>
            <person name="Labutti K."/>
            <person name="Kuo R."/>
            <person name="Ohm R.A."/>
            <person name="Bhattacharya S.S."/>
            <person name="Shirouzu T."/>
            <person name="Yoshinaga Y."/>
            <person name="Martin F.M."/>
            <person name="Grigoriev I.V."/>
            <person name="Hibbett D.S."/>
        </authorList>
    </citation>
    <scope>NUCLEOTIDE SEQUENCE [LARGE SCALE GENOMIC DNA]</scope>
    <source>
        <strain evidence="3 4">HHB12733</strain>
    </source>
</reference>
<dbReference type="InterPro" id="IPR013665">
    <property type="entry name" value="Sfi1_dom"/>
</dbReference>
<protein>
    <recommendedName>
        <fullName evidence="2">Sfi1 spindle body domain-containing protein</fullName>
    </recommendedName>
</protein>
<dbReference type="EMBL" id="KV423969">
    <property type="protein sequence ID" value="KZT57039.1"/>
    <property type="molecule type" value="Genomic_DNA"/>
</dbReference>
<dbReference type="Pfam" id="PF08457">
    <property type="entry name" value="Sfi1"/>
    <property type="match status" value="1"/>
</dbReference>
<dbReference type="InParanoid" id="A0A165FPQ1"/>
<feature type="region of interest" description="Disordered" evidence="1">
    <location>
        <begin position="98"/>
        <end position="286"/>
    </location>
</feature>
<organism evidence="3 4">
    <name type="scientific">Calocera cornea HHB12733</name>
    <dbReference type="NCBI Taxonomy" id="1353952"/>
    <lineage>
        <taxon>Eukaryota</taxon>
        <taxon>Fungi</taxon>
        <taxon>Dikarya</taxon>
        <taxon>Basidiomycota</taxon>
        <taxon>Agaricomycotina</taxon>
        <taxon>Dacrymycetes</taxon>
        <taxon>Dacrymycetales</taxon>
        <taxon>Dacrymycetaceae</taxon>
        <taxon>Calocera</taxon>
    </lineage>
</organism>
<sequence length="1047" mass="120424">MDDLSTASSASSVPLASLTAHDLDLIEQIISLAPLAGSSISALTDAYEQVLERHGMEEDALLYRVLLKLHAVRAPSWRERWEVLKRVAGVVGAGDGSVLREEEEEMYSASEASEVSESGSESEGTAEPEPEPRRRQPDSPIPKPRSYRESTPSYVPPSLPKSAVRGALPTPAPSDVSRGVHWKDNAPSRSNTLLRQPPPPPAQYQSTIVRSQTTPSMVNASRRLFDKSVSPPRLRTSAGPHSTRGGPGPATGRAFPDRMRALGPGNPRVGPALPVSREPDEPGAPDAWERMKMERDAEDFRRNVTLNICFQRWRDRAEVLVDNHAQVARASDEIHLRESLDRWRALLAHNRSLVPRAANVDRIRRLMEFWRAWKDRAKERERRRMVMDLRARMLAVRDIWESRLVREAWEKWLQAHRTRRAVLFHNTTVLDRAVTVWTGKARHLQALAAWANEIAAVKEERVFRTAWEAWRHAARLRVVEWAVVRRGNFHRTAQAFDLWRRNAQDNALASTLYRQSALAHTLQRWKARFSAVKTLSRRARMFADVQDKVLLFGALKTWVAEERCVLVVRIMDKRLVGNTLYKWSNKMQAVLQLDDRAINFAYDVDCRRAIDCYRQWTARVDAHRNAEQLADQYHGNQLSARTISQWRSALNQLGVNRRRARMAHQALLLTSTWKSWHTALARRRQQQWAAKVQQEQLRAAFDHWVVVARRDRTHRLLIQAFQSHANSRVKGALLSKWVLRTADIRLQNMRAAEESDAKLLRGTLNNWMERMLYHQENVSLMQSFRDVKQEDELRRTFHQWLRLANRSRARRKRLQRREQESKLATMSVAWEVWRDRFRENQLRDAEWEVLIRNQQLTLKLAFNQWKRQSQFLPAVHFATMQVRAHVWKVWRAALPNAHRARQADLFHKKHLIEGTLQTWKGAYKTAIARKAIARARAMRTARTSLPAFPVAAIASMPGSSSARRFPPTPSDSDTSPPSPTADLPHLHPHNTIDGAGNVAFKENHDPRRAQSLTPQAARATKSAAADVTPRDRLWKELLKARSESRKR</sequence>
<feature type="domain" description="Sfi1 spindle body" evidence="2">
    <location>
        <begin position="417"/>
        <end position="690"/>
    </location>
</feature>
<dbReference type="STRING" id="1353952.A0A165FPQ1"/>
<feature type="compositionally biased region" description="Low complexity" evidence="1">
    <location>
        <begin position="107"/>
        <end position="123"/>
    </location>
</feature>
<dbReference type="AlphaFoldDB" id="A0A165FPQ1"/>
<evidence type="ECO:0000256" key="1">
    <source>
        <dbReference type="SAM" id="MobiDB-lite"/>
    </source>
</evidence>
<feature type="compositionally biased region" description="Polar residues" evidence="1">
    <location>
        <begin position="203"/>
        <end position="219"/>
    </location>
</feature>
<feature type="region of interest" description="Disordered" evidence="1">
    <location>
        <begin position="957"/>
        <end position="1028"/>
    </location>
</feature>